<protein>
    <recommendedName>
        <fullName evidence="2">Lrp/AsnC family transcriptional regulator</fullName>
    </recommendedName>
</protein>
<comment type="caution">
    <text evidence="1">The sequence shown here is derived from an EMBL/GenBank/DDBJ whole genome shotgun (WGS) entry which is preliminary data.</text>
</comment>
<dbReference type="AlphaFoldDB" id="A0A7C3SL68"/>
<organism evidence="1">
    <name type="scientific">Thermofilum pendens</name>
    <dbReference type="NCBI Taxonomy" id="2269"/>
    <lineage>
        <taxon>Archaea</taxon>
        <taxon>Thermoproteota</taxon>
        <taxon>Thermoprotei</taxon>
        <taxon>Thermofilales</taxon>
        <taxon>Thermofilaceae</taxon>
        <taxon>Thermofilum</taxon>
    </lineage>
</organism>
<proteinExistence type="predicted"/>
<name>A0A7C3SL68_THEPE</name>
<sequence length="321" mass="36308">MAEPLGEEELRILLNLERGLTIKAIARAAGLPYTRVLRRFEELSERFVLRLLPRFEELGLVPVAALSRVNAEAPPFTTLRIRAGGAEEYRVHVGLVPAPYLERFARDTAGEVVLRGLELAYWSPQSAGPRQSLDLGDEELLALPEERKPAGRAPDRVDLALLSYKISHPFMKLSEAYLRAMGSGSWLPEVSRQSLAYHYRRHVKPKLAGLRSYPLDPEEPLQLVYLEGWRAPAAARAASLLLPGFICALIDRGKALVLAQLDSRQRIELYRIVRGLRVAVPLGELLAEEVETYQLRLWEAEERKSWIYAWTGVRVKKPFFP</sequence>
<reference evidence="1" key="1">
    <citation type="journal article" date="2020" name="mSystems">
        <title>Genome- and Community-Level Interaction Insights into Carbon Utilization and Element Cycling Functions of Hydrothermarchaeota in Hydrothermal Sediment.</title>
        <authorList>
            <person name="Zhou Z."/>
            <person name="Liu Y."/>
            <person name="Xu W."/>
            <person name="Pan J."/>
            <person name="Luo Z.H."/>
            <person name="Li M."/>
        </authorList>
    </citation>
    <scope>NUCLEOTIDE SEQUENCE [LARGE SCALE GENOMIC DNA]</scope>
    <source>
        <strain evidence="1">SpSt-8</strain>
    </source>
</reference>
<evidence type="ECO:0008006" key="2">
    <source>
        <dbReference type="Google" id="ProtNLM"/>
    </source>
</evidence>
<accession>A0A7C3SL68</accession>
<gene>
    <name evidence="1" type="ORF">ENV88_03770</name>
</gene>
<dbReference type="EMBL" id="DTIB01000082">
    <property type="protein sequence ID" value="HGB25152.1"/>
    <property type="molecule type" value="Genomic_DNA"/>
</dbReference>
<evidence type="ECO:0000313" key="1">
    <source>
        <dbReference type="EMBL" id="HGB25152.1"/>
    </source>
</evidence>